<dbReference type="Gene3D" id="3.90.1680.10">
    <property type="entry name" value="SOS response associated peptidase-like"/>
    <property type="match status" value="1"/>
</dbReference>
<dbReference type="Pfam" id="PF02586">
    <property type="entry name" value="SRAP"/>
    <property type="match status" value="1"/>
</dbReference>
<dbReference type="Proteomes" id="UP000284002">
    <property type="component" value="Unassembled WGS sequence"/>
</dbReference>
<dbReference type="InterPro" id="IPR036590">
    <property type="entry name" value="SRAP-like"/>
</dbReference>
<evidence type="ECO:0000256" key="4">
    <source>
        <dbReference type="ARBA" id="ARBA00022801"/>
    </source>
</evidence>
<keyword evidence="7" id="KW-0456">Lyase</keyword>
<dbReference type="GO" id="GO:0106300">
    <property type="term" value="P:protein-DNA covalent cross-linking repair"/>
    <property type="evidence" value="ECO:0007669"/>
    <property type="project" value="InterPro"/>
</dbReference>
<accession>A0A423HG28</accession>
<evidence type="ECO:0000256" key="8">
    <source>
        <dbReference type="RuleBase" id="RU364100"/>
    </source>
</evidence>
<evidence type="ECO:0000256" key="5">
    <source>
        <dbReference type="ARBA" id="ARBA00023124"/>
    </source>
</evidence>
<dbReference type="AlphaFoldDB" id="A0A423HG28"/>
<dbReference type="SUPFAM" id="SSF143081">
    <property type="entry name" value="BB1717-like"/>
    <property type="match status" value="1"/>
</dbReference>
<organism evidence="9 10">
    <name type="scientific">Pseudomonas frederiksbergensis</name>
    <dbReference type="NCBI Taxonomy" id="104087"/>
    <lineage>
        <taxon>Bacteria</taxon>
        <taxon>Pseudomonadati</taxon>
        <taxon>Pseudomonadota</taxon>
        <taxon>Gammaproteobacteria</taxon>
        <taxon>Pseudomonadales</taxon>
        <taxon>Pseudomonadaceae</taxon>
        <taxon>Pseudomonas</taxon>
    </lineage>
</organism>
<evidence type="ECO:0000313" key="9">
    <source>
        <dbReference type="EMBL" id="RON12017.1"/>
    </source>
</evidence>
<dbReference type="InterPro" id="IPR003738">
    <property type="entry name" value="SRAP"/>
</dbReference>
<protein>
    <recommendedName>
        <fullName evidence="8">Abasic site processing protein</fullName>
        <ecNumber evidence="8">3.4.-.-</ecNumber>
    </recommendedName>
</protein>
<evidence type="ECO:0000313" key="10">
    <source>
        <dbReference type="Proteomes" id="UP000284002"/>
    </source>
</evidence>
<reference evidence="9 10" key="1">
    <citation type="submission" date="2016-10" db="EMBL/GenBank/DDBJ databases">
        <title>Comparative genome analysis of multiple Pseudomonas spp. focuses on biocontrol and plant growth promoting traits.</title>
        <authorList>
            <person name="Tao X.-Y."/>
            <person name="Taylor C.G."/>
        </authorList>
    </citation>
    <scope>NUCLEOTIDE SEQUENCE [LARGE SCALE GENOMIC DNA]</scope>
    <source>
        <strain evidence="9 10">36C6</strain>
    </source>
</reference>
<dbReference type="GO" id="GO:0006508">
    <property type="term" value="P:proteolysis"/>
    <property type="evidence" value="ECO:0007669"/>
    <property type="project" value="UniProtKB-KW"/>
</dbReference>
<name>A0A423HG28_9PSED</name>
<evidence type="ECO:0000256" key="1">
    <source>
        <dbReference type="ARBA" id="ARBA00008136"/>
    </source>
</evidence>
<dbReference type="GO" id="GO:0008233">
    <property type="term" value="F:peptidase activity"/>
    <property type="evidence" value="ECO:0007669"/>
    <property type="project" value="UniProtKB-KW"/>
</dbReference>
<dbReference type="PANTHER" id="PTHR13604">
    <property type="entry name" value="DC12-RELATED"/>
    <property type="match status" value="1"/>
</dbReference>
<sequence>MCGRLSQYRGVHEFVAALSMPNALVNNAGDQPLELYNAAPSTQLALFHEESGMLHADRVRWGWRPHWARDHATPINARVEKVAHDPFFKEIWPHRAIIAIDNWFEWVYEGGPKKQPYLIRRKDQAPILCAAIGQYPRYEKEPDEHDGFVIITADSEGGMVDIHDRRPVTLSPELAREWIAPYTPKERAEQIILQQREPCDVFEWFKVDMAVGNVRNQGSELIEPVSATMTSGDKTI</sequence>
<dbReference type="PANTHER" id="PTHR13604:SF0">
    <property type="entry name" value="ABASIC SITE PROCESSING PROTEIN HMCES"/>
    <property type="match status" value="1"/>
</dbReference>
<keyword evidence="4 8" id="KW-0378">Hydrolase</keyword>
<evidence type="ECO:0000256" key="3">
    <source>
        <dbReference type="ARBA" id="ARBA00022763"/>
    </source>
</evidence>
<evidence type="ECO:0000256" key="6">
    <source>
        <dbReference type="ARBA" id="ARBA00023125"/>
    </source>
</evidence>
<keyword evidence="3" id="KW-0227">DNA damage</keyword>
<dbReference type="EC" id="3.4.-.-" evidence="8"/>
<evidence type="ECO:0000256" key="7">
    <source>
        <dbReference type="ARBA" id="ARBA00023239"/>
    </source>
</evidence>
<dbReference type="GO" id="GO:0003697">
    <property type="term" value="F:single-stranded DNA binding"/>
    <property type="evidence" value="ECO:0007669"/>
    <property type="project" value="InterPro"/>
</dbReference>
<gene>
    <name evidence="9" type="ORF">BK662_29345</name>
</gene>
<keyword evidence="6" id="KW-0238">DNA-binding</keyword>
<comment type="caution">
    <text evidence="9">The sequence shown here is derived from an EMBL/GenBank/DDBJ whole genome shotgun (WGS) entry which is preliminary data.</text>
</comment>
<dbReference type="EMBL" id="MOBM01000040">
    <property type="protein sequence ID" value="RON12017.1"/>
    <property type="molecule type" value="Genomic_DNA"/>
</dbReference>
<dbReference type="GO" id="GO:0016829">
    <property type="term" value="F:lyase activity"/>
    <property type="evidence" value="ECO:0007669"/>
    <property type="project" value="UniProtKB-KW"/>
</dbReference>
<keyword evidence="2 8" id="KW-0645">Protease</keyword>
<dbReference type="RefSeq" id="WP_123360768.1">
    <property type="nucleotide sequence ID" value="NZ_MOBM01000040.1"/>
</dbReference>
<keyword evidence="5" id="KW-0190">Covalent protein-DNA linkage</keyword>
<proteinExistence type="inferred from homology"/>
<evidence type="ECO:0000256" key="2">
    <source>
        <dbReference type="ARBA" id="ARBA00022670"/>
    </source>
</evidence>
<comment type="similarity">
    <text evidence="1 8">Belongs to the SOS response-associated peptidase family.</text>
</comment>